<evidence type="ECO:0000313" key="1">
    <source>
        <dbReference type="EMBL" id="QKJ27770.1"/>
    </source>
</evidence>
<accession>A0A5J6RMT5</accession>
<evidence type="ECO:0000313" key="2">
    <source>
        <dbReference type="Proteomes" id="UP000509513"/>
    </source>
</evidence>
<reference evidence="1 2" key="1">
    <citation type="submission" date="2020-05" db="EMBL/GenBank/DDBJ databases">
        <title>Complete genome sequencing of Campylobacter and Arcobacter type strains.</title>
        <authorList>
            <person name="Miller W.G."/>
            <person name="Yee E."/>
        </authorList>
    </citation>
    <scope>NUCLEOTIDE SEQUENCE [LARGE SCALE GENOMIC DNA]</scope>
    <source>
        <strain evidence="1 2">LMG 21996</strain>
    </source>
</reference>
<protein>
    <submittedName>
        <fullName evidence="1">Nitrate reductase accessory protein</fullName>
    </submittedName>
</protein>
<dbReference type="Proteomes" id="UP000509513">
    <property type="component" value="Chromosome"/>
</dbReference>
<dbReference type="InterPro" id="IPR051959">
    <property type="entry name" value="PAK1-Kinase_Regulator"/>
</dbReference>
<dbReference type="EMBL" id="CP054051">
    <property type="protein sequence ID" value="QKJ27770.1"/>
    <property type="molecule type" value="Genomic_DNA"/>
</dbReference>
<proteinExistence type="predicted"/>
<organism evidence="1 2">
    <name type="scientific">Aliarcobacter cibarius</name>
    <dbReference type="NCBI Taxonomy" id="255507"/>
    <lineage>
        <taxon>Bacteria</taxon>
        <taxon>Pseudomonadati</taxon>
        <taxon>Campylobacterota</taxon>
        <taxon>Epsilonproteobacteria</taxon>
        <taxon>Campylobacterales</taxon>
        <taxon>Arcobacteraceae</taxon>
        <taxon>Aliarcobacter</taxon>
    </lineage>
</organism>
<dbReference type="RefSeq" id="WP_024774674.1">
    <property type="nucleotide sequence ID" value="NZ_CP043857.1"/>
</dbReference>
<dbReference type="KEGG" id="acib:ACBT_1875"/>
<name>A0A5J6RMT5_9BACT</name>
<sequence>MKFLKYILAIFLTLNLYAQEIKELKPNYIFEATGGVTNLVIQNNLLLASTTASSVDIFDIEKKELLNSIKIDKIKDFTNQIIDSKVYSVDKINNKILILSQGQSGGRNIFIYENDKLENIISDEKRLFIAYAKFLDEENIIYALLSNQIYIYNLKEKKVLKELQISQSSFSNFVLDEKKETIFIADESGIISQVDIKNFKKIKSFKSENVDRVFQVDTKKNRLITAGQDRRAAVYSLGFEKPYFISVDFLIYSAALSPSSNKGAFCFDEDNNVAVFDTNSKEILFKLMGNNSIITNIVFQNENEIFVSSDDKNINYYNLKEPK</sequence>
<dbReference type="InterPro" id="IPR015943">
    <property type="entry name" value="WD40/YVTN_repeat-like_dom_sf"/>
</dbReference>
<dbReference type="OrthoDB" id="11703at2"/>
<gene>
    <name evidence="1" type="primary">napL</name>
    <name evidence="1" type="ORF">ACBT_1875</name>
</gene>
<dbReference type="AlphaFoldDB" id="A0A5J6RMT5"/>
<dbReference type="PANTHER" id="PTHR44675:SF1">
    <property type="entry name" value="P21-ACTIVATED PROTEIN KINASE-INTERACTING PROTEIN 1"/>
    <property type="match status" value="1"/>
</dbReference>
<dbReference type="SUPFAM" id="SSF50978">
    <property type="entry name" value="WD40 repeat-like"/>
    <property type="match status" value="1"/>
</dbReference>
<dbReference type="Gene3D" id="2.130.10.10">
    <property type="entry name" value="YVTN repeat-like/Quinoprotein amine dehydrogenase"/>
    <property type="match status" value="2"/>
</dbReference>
<dbReference type="PANTHER" id="PTHR44675">
    <property type="entry name" value="PAK1 INTERACTING PROTEIN 1"/>
    <property type="match status" value="1"/>
</dbReference>
<dbReference type="InterPro" id="IPR036322">
    <property type="entry name" value="WD40_repeat_dom_sf"/>
</dbReference>